<proteinExistence type="predicted"/>
<protein>
    <submittedName>
        <fullName evidence="1">Uncharacterized protein</fullName>
    </submittedName>
</protein>
<keyword evidence="2" id="KW-1185">Reference proteome</keyword>
<dbReference type="Proteomes" id="UP001056120">
    <property type="component" value="Linkage Group LG21"/>
</dbReference>
<evidence type="ECO:0000313" key="1">
    <source>
        <dbReference type="EMBL" id="KAI3733161.1"/>
    </source>
</evidence>
<reference evidence="2" key="1">
    <citation type="journal article" date="2022" name="Mol. Ecol. Resour.">
        <title>The genomes of chicory, endive, great burdock and yacon provide insights into Asteraceae palaeo-polyploidization history and plant inulin production.</title>
        <authorList>
            <person name="Fan W."/>
            <person name="Wang S."/>
            <person name="Wang H."/>
            <person name="Wang A."/>
            <person name="Jiang F."/>
            <person name="Liu H."/>
            <person name="Zhao H."/>
            <person name="Xu D."/>
            <person name="Zhang Y."/>
        </authorList>
    </citation>
    <scope>NUCLEOTIDE SEQUENCE [LARGE SCALE GENOMIC DNA]</scope>
    <source>
        <strain evidence="2">cv. Yunnan</strain>
    </source>
</reference>
<gene>
    <name evidence="1" type="ORF">L1987_64379</name>
</gene>
<organism evidence="1 2">
    <name type="scientific">Smallanthus sonchifolius</name>
    <dbReference type="NCBI Taxonomy" id="185202"/>
    <lineage>
        <taxon>Eukaryota</taxon>
        <taxon>Viridiplantae</taxon>
        <taxon>Streptophyta</taxon>
        <taxon>Embryophyta</taxon>
        <taxon>Tracheophyta</taxon>
        <taxon>Spermatophyta</taxon>
        <taxon>Magnoliopsida</taxon>
        <taxon>eudicotyledons</taxon>
        <taxon>Gunneridae</taxon>
        <taxon>Pentapetalae</taxon>
        <taxon>asterids</taxon>
        <taxon>campanulids</taxon>
        <taxon>Asterales</taxon>
        <taxon>Asteraceae</taxon>
        <taxon>Asteroideae</taxon>
        <taxon>Heliantheae alliance</taxon>
        <taxon>Millerieae</taxon>
        <taxon>Smallanthus</taxon>
    </lineage>
</organism>
<evidence type="ECO:0000313" key="2">
    <source>
        <dbReference type="Proteomes" id="UP001056120"/>
    </source>
</evidence>
<dbReference type="EMBL" id="CM042038">
    <property type="protein sequence ID" value="KAI3733161.1"/>
    <property type="molecule type" value="Genomic_DNA"/>
</dbReference>
<reference evidence="1 2" key="2">
    <citation type="journal article" date="2022" name="Mol. Ecol. Resour.">
        <title>The genomes of chicory, endive, great burdock and yacon provide insights into Asteraceae paleo-polyploidization history and plant inulin production.</title>
        <authorList>
            <person name="Fan W."/>
            <person name="Wang S."/>
            <person name="Wang H."/>
            <person name="Wang A."/>
            <person name="Jiang F."/>
            <person name="Liu H."/>
            <person name="Zhao H."/>
            <person name="Xu D."/>
            <person name="Zhang Y."/>
        </authorList>
    </citation>
    <scope>NUCLEOTIDE SEQUENCE [LARGE SCALE GENOMIC DNA]</scope>
    <source>
        <strain evidence="2">cv. Yunnan</strain>
        <tissue evidence="1">Leaves</tissue>
    </source>
</reference>
<accession>A0ACB9CFX3</accession>
<comment type="caution">
    <text evidence="1">The sequence shown here is derived from an EMBL/GenBank/DDBJ whole genome shotgun (WGS) entry which is preliminary data.</text>
</comment>
<sequence>MRSSSSCYILLISLIILHYVSCQLQPSQLTTMNNLHKLLQTNTNNSKWNSSQDLSNPCSWTGVACTPNGSSIINLSLSSFSLSDVVNDSSWSSLVCQIETLRSLDLSNNNLASIPPLLLSSCGDSLEVLNLNFSSNGLTGLLTSFLSGFRSLQVLDLSHNFFEGGIPERITEYRNISLLDLSYNRLNGSIPTGIDQLSNLQQLILSFNNLIGEIPPSISNITSLKQFAANYNRFTGQIPNDIGQLIGLEQLLLSANHLTGEIPNSITRITTLKRFSANQNKFTGVIPQGITRYLSNLDLSYNNLNGLIPSDLLSQPNLLTVDLSFNSLEGYIPVNASKNLFRLRLGSNRLRGEIPVWSSGNDTPSLAYLELGYNDLTGLIPPELRLYKNLSLLDLSHNNLTGSVPQELGYLNRLQGVQLDHNHLSGEIPSEIGGLEILVKLNMSWNLLSGSIPPSLSRLKMLTNLDLQVNNLSGQIPDSFGSMDKLLELQLGGNKLGGVIWSLPTKLQIALNLSSNSFEGPIPESLNRLTSLEVLDLSNNRFSGGIPSFLTQMPSLSQLLLSNNLLTGLVPRFNPNVNVSYGGNTNLLLPPPNPPAGWKSKNPVSVGIVVASTAAVVVLMVVTVVAVIVSRKIHRVNDNEESYHSSQPEVVKSRLLTLNVIHRTNLDLAKAMECVGQASSIVLKTRFSTYYKAVMPSGMSYFVKKVNWSDKMFQLGSHDLIEQELEVIGRLRNSSVMIPLAYALTVDSAYLLYEFTDKGTLFDVLHGSLGNCLDWTNRNSIAIGVANGLAFLHGCPLGPVILLDLSSKAVMLKSLNEPQIGDIELAKVIDPSKSTGNLSDVAGSVGYVPPEYAYTMRVTKAGNVYSFGVILLELLTGKTAVSEGSELAKWVSTKSKEKHKFDQILDSTVSQTSQAIRDQMSAVLKVALACVNVSPEARPNMRSVLRMLLNARN</sequence>
<name>A0ACB9CFX3_9ASTR</name>